<proteinExistence type="predicted"/>
<accession>A0AA85IRY4</accession>
<sequence>MTNYMEVVPSTPCTSVTPRASTSEMCTKVSSERNELTSLLLNILVTTNISQADANRILEIFRVKLSQLPTTVRSVLIMCDSCKSRLLGEGMYCHIGLKRCLQHYMEMSSVIEIPSNMIDLQLNVDGLSISKSSNQQLWPLLGRITAPF</sequence>
<keyword evidence="1" id="KW-1185">Reference proteome</keyword>
<evidence type="ECO:0000313" key="2">
    <source>
        <dbReference type="WBParaSite" id="TREG1_115810.1"/>
    </source>
</evidence>
<name>A0AA85IRY4_TRIRE</name>
<organism evidence="1 2">
    <name type="scientific">Trichobilharzia regenti</name>
    <name type="common">Nasal bird schistosome</name>
    <dbReference type="NCBI Taxonomy" id="157069"/>
    <lineage>
        <taxon>Eukaryota</taxon>
        <taxon>Metazoa</taxon>
        <taxon>Spiralia</taxon>
        <taxon>Lophotrochozoa</taxon>
        <taxon>Platyhelminthes</taxon>
        <taxon>Trematoda</taxon>
        <taxon>Digenea</taxon>
        <taxon>Strigeidida</taxon>
        <taxon>Schistosomatoidea</taxon>
        <taxon>Schistosomatidae</taxon>
        <taxon>Trichobilharzia</taxon>
    </lineage>
</organism>
<evidence type="ECO:0000313" key="1">
    <source>
        <dbReference type="Proteomes" id="UP000050795"/>
    </source>
</evidence>
<dbReference type="WBParaSite" id="TREG1_115810.1">
    <property type="protein sequence ID" value="TREG1_115810.1"/>
    <property type="gene ID" value="TREG1_115810"/>
</dbReference>
<reference evidence="1" key="1">
    <citation type="submission" date="2022-06" db="EMBL/GenBank/DDBJ databases">
        <authorList>
            <person name="Berger JAMES D."/>
            <person name="Berger JAMES D."/>
        </authorList>
    </citation>
    <scope>NUCLEOTIDE SEQUENCE [LARGE SCALE GENOMIC DNA]</scope>
</reference>
<reference evidence="2" key="2">
    <citation type="submission" date="2023-11" db="UniProtKB">
        <authorList>
            <consortium name="WormBaseParasite"/>
        </authorList>
    </citation>
    <scope>IDENTIFICATION</scope>
</reference>
<protein>
    <submittedName>
        <fullName evidence="2">Uncharacterized protein</fullName>
    </submittedName>
</protein>
<dbReference type="AlphaFoldDB" id="A0AA85IRY4"/>
<dbReference type="Proteomes" id="UP000050795">
    <property type="component" value="Unassembled WGS sequence"/>
</dbReference>